<dbReference type="AlphaFoldDB" id="A0A0A9K4B9"/>
<organism evidence="1">
    <name type="scientific">Arundo donax</name>
    <name type="common">Giant reed</name>
    <name type="synonym">Donax arundinaceus</name>
    <dbReference type="NCBI Taxonomy" id="35708"/>
    <lineage>
        <taxon>Eukaryota</taxon>
        <taxon>Viridiplantae</taxon>
        <taxon>Streptophyta</taxon>
        <taxon>Embryophyta</taxon>
        <taxon>Tracheophyta</taxon>
        <taxon>Spermatophyta</taxon>
        <taxon>Magnoliopsida</taxon>
        <taxon>Liliopsida</taxon>
        <taxon>Poales</taxon>
        <taxon>Poaceae</taxon>
        <taxon>PACMAD clade</taxon>
        <taxon>Arundinoideae</taxon>
        <taxon>Arundineae</taxon>
        <taxon>Arundo</taxon>
    </lineage>
</organism>
<protein>
    <submittedName>
        <fullName evidence="1">Uncharacterized protein</fullName>
    </submittedName>
</protein>
<reference evidence="1" key="2">
    <citation type="journal article" date="2015" name="Data Brief">
        <title>Shoot transcriptome of the giant reed, Arundo donax.</title>
        <authorList>
            <person name="Barrero R.A."/>
            <person name="Guerrero F.D."/>
            <person name="Moolhuijzen P."/>
            <person name="Goolsby J.A."/>
            <person name="Tidwell J."/>
            <person name="Bellgard S.E."/>
            <person name="Bellgard M.I."/>
        </authorList>
    </citation>
    <scope>NUCLEOTIDE SEQUENCE</scope>
    <source>
        <tissue evidence="1">Shoot tissue taken approximately 20 cm above the soil surface</tissue>
    </source>
</reference>
<sequence>MSTRHNEMRLTSMEPLVNSTNLLWHPAVSFSAPRSPFSVLLRFLRGLITAAAFADAFGTRLLEPMQEMLSFDALLSSSSDASAVLFSLWKMVIISLIRSSESLFGLFRQIFLSGGVRLSDEWQWLLLRMLSDSSPLAEADPTEALL</sequence>
<reference evidence="1" key="1">
    <citation type="submission" date="2014-09" db="EMBL/GenBank/DDBJ databases">
        <authorList>
            <person name="Magalhaes I.L.F."/>
            <person name="Oliveira U."/>
            <person name="Santos F.R."/>
            <person name="Vidigal T.H.D.A."/>
            <person name="Brescovit A.D."/>
            <person name="Santos A.J."/>
        </authorList>
    </citation>
    <scope>NUCLEOTIDE SEQUENCE</scope>
    <source>
        <tissue evidence="1">Shoot tissue taken approximately 20 cm above the soil surface</tissue>
    </source>
</reference>
<proteinExistence type="predicted"/>
<name>A0A0A9K4B9_ARUDO</name>
<dbReference type="EMBL" id="GBRH01203602">
    <property type="protein sequence ID" value="JAD94293.1"/>
    <property type="molecule type" value="Transcribed_RNA"/>
</dbReference>
<evidence type="ECO:0000313" key="1">
    <source>
        <dbReference type="EMBL" id="JAD94293.1"/>
    </source>
</evidence>
<accession>A0A0A9K4B9</accession>